<dbReference type="Proteomes" id="UP001054945">
    <property type="component" value="Unassembled WGS sequence"/>
</dbReference>
<evidence type="ECO:0000259" key="1">
    <source>
        <dbReference type="PROSITE" id="PS50144"/>
    </source>
</evidence>
<name>A0AAV4PVK5_CAEEX</name>
<dbReference type="AlphaFoldDB" id="A0AAV4PVK5"/>
<feature type="domain" description="MATH" evidence="1">
    <location>
        <begin position="11"/>
        <end position="113"/>
    </location>
</feature>
<evidence type="ECO:0000313" key="3">
    <source>
        <dbReference type="Proteomes" id="UP001054945"/>
    </source>
</evidence>
<dbReference type="Pfam" id="PF22486">
    <property type="entry name" value="MATH_2"/>
    <property type="match status" value="1"/>
</dbReference>
<organism evidence="2 3">
    <name type="scientific">Caerostris extrusa</name>
    <name type="common">Bark spider</name>
    <name type="synonym">Caerostris bankana</name>
    <dbReference type="NCBI Taxonomy" id="172846"/>
    <lineage>
        <taxon>Eukaryota</taxon>
        <taxon>Metazoa</taxon>
        <taxon>Ecdysozoa</taxon>
        <taxon>Arthropoda</taxon>
        <taxon>Chelicerata</taxon>
        <taxon>Arachnida</taxon>
        <taxon>Araneae</taxon>
        <taxon>Araneomorphae</taxon>
        <taxon>Entelegynae</taxon>
        <taxon>Araneoidea</taxon>
        <taxon>Araneidae</taxon>
        <taxon>Caerostris</taxon>
    </lineage>
</organism>
<dbReference type="PROSITE" id="PS50144">
    <property type="entry name" value="MATH"/>
    <property type="match status" value="1"/>
</dbReference>
<proteinExistence type="predicted"/>
<dbReference type="SUPFAM" id="SSF49599">
    <property type="entry name" value="TRAF domain-like"/>
    <property type="match status" value="1"/>
</dbReference>
<dbReference type="InterPro" id="IPR002083">
    <property type="entry name" value="MATH/TRAF_dom"/>
</dbReference>
<reference evidence="2 3" key="1">
    <citation type="submission" date="2021-06" db="EMBL/GenBank/DDBJ databases">
        <title>Caerostris extrusa draft genome.</title>
        <authorList>
            <person name="Kono N."/>
            <person name="Arakawa K."/>
        </authorList>
    </citation>
    <scope>NUCLEOTIDE SEQUENCE [LARGE SCALE GENOMIC DNA]</scope>
</reference>
<keyword evidence="3" id="KW-1185">Reference proteome</keyword>
<dbReference type="EMBL" id="BPLR01005114">
    <property type="protein sequence ID" value="GIX99911.1"/>
    <property type="molecule type" value="Genomic_DNA"/>
</dbReference>
<comment type="caution">
    <text evidence="2">The sequence shown here is derived from an EMBL/GenBank/DDBJ whole genome shotgun (WGS) entry which is preliminary data.</text>
</comment>
<accession>A0AAV4PVK5</accession>
<gene>
    <name evidence="2" type="primary">spop-b_57</name>
    <name evidence="2" type="ORF">CEXT_107831</name>
</gene>
<dbReference type="Gene3D" id="2.60.210.10">
    <property type="entry name" value="Apoptosis, Tumor Necrosis Factor Receptor Associated Protein 2, Chain A"/>
    <property type="match status" value="1"/>
</dbReference>
<dbReference type="InterPro" id="IPR008974">
    <property type="entry name" value="TRAF-like"/>
</dbReference>
<evidence type="ECO:0000313" key="2">
    <source>
        <dbReference type="EMBL" id="GIX99911.1"/>
    </source>
</evidence>
<sequence>MAVDGCAEGKCFTFTWKLENVSYCWQENKEPLCSPKFVVDSLELTRWSLLLYPRACKDGNYISYYLDRDKDCPSSENDIEIDYALSFMAADGSALRDSKIIKKTMPKGEGQIL</sequence>
<protein>
    <submittedName>
        <fullName evidence="2">Speckle-type POZ protein B</fullName>
    </submittedName>
</protein>